<dbReference type="InterPro" id="IPR000183">
    <property type="entry name" value="Orn/DAP/Arg_de-COase"/>
</dbReference>
<keyword evidence="16" id="KW-1185">Reference proteome</keyword>
<dbReference type="InterPro" id="IPR002433">
    <property type="entry name" value="Orn_de-COase"/>
</dbReference>
<protein>
    <recommendedName>
        <fullName evidence="7">ornithine decarboxylase</fullName>
        <ecNumber evidence="7">4.1.1.17</ecNumber>
    </recommendedName>
</protein>
<evidence type="ECO:0000256" key="4">
    <source>
        <dbReference type="ARBA" id="ARBA00023115"/>
    </source>
</evidence>
<feature type="domain" description="Orn/DAP/Arg decarboxylase 2 N-terminal" evidence="14">
    <location>
        <begin position="41"/>
        <end position="279"/>
    </location>
</feature>
<dbReference type="OrthoDB" id="5034579at2759"/>
<feature type="modified residue" description="N6-(pyridoxal phosphate)lysine" evidence="11">
    <location>
        <position position="65"/>
    </location>
</feature>
<dbReference type="InterPro" id="IPR009006">
    <property type="entry name" value="Ala_racemase/Decarboxylase_C"/>
</dbReference>
<dbReference type="PROSITE" id="PS00878">
    <property type="entry name" value="ODR_DC_2_1"/>
    <property type="match status" value="1"/>
</dbReference>
<evidence type="ECO:0000259" key="14">
    <source>
        <dbReference type="Pfam" id="PF02784"/>
    </source>
</evidence>
<dbReference type="InterPro" id="IPR029066">
    <property type="entry name" value="PLP-binding_barrel"/>
</dbReference>
<comment type="subunit">
    <text evidence="9">Homodimer. Only the dimer is catalytically active, as the active sites are constructed of residues from both monomers.</text>
</comment>
<dbReference type="GO" id="GO:0004586">
    <property type="term" value="F:ornithine decarboxylase activity"/>
    <property type="evidence" value="ECO:0007669"/>
    <property type="project" value="UniProtKB-EC"/>
</dbReference>
<proteinExistence type="inferred from homology"/>
<dbReference type="EMBL" id="CACVKT020007144">
    <property type="protein sequence ID" value="CAC5405945.1"/>
    <property type="molecule type" value="Genomic_DNA"/>
</dbReference>
<evidence type="ECO:0000256" key="6">
    <source>
        <dbReference type="ARBA" id="ARBA00034115"/>
    </source>
</evidence>
<evidence type="ECO:0000313" key="15">
    <source>
        <dbReference type="EMBL" id="CAC5405945.1"/>
    </source>
</evidence>
<dbReference type="SUPFAM" id="SSF51419">
    <property type="entry name" value="PLP-binding barrel"/>
    <property type="match status" value="1"/>
</dbReference>
<evidence type="ECO:0000256" key="9">
    <source>
        <dbReference type="ARBA" id="ARBA00046672"/>
    </source>
</evidence>
<accession>A0A6J8DD18</accession>
<organism evidence="15 16">
    <name type="scientific">Mytilus coruscus</name>
    <name type="common">Sea mussel</name>
    <dbReference type="NCBI Taxonomy" id="42192"/>
    <lineage>
        <taxon>Eukaryota</taxon>
        <taxon>Metazoa</taxon>
        <taxon>Spiralia</taxon>
        <taxon>Lophotrochozoa</taxon>
        <taxon>Mollusca</taxon>
        <taxon>Bivalvia</taxon>
        <taxon>Autobranchia</taxon>
        <taxon>Pteriomorphia</taxon>
        <taxon>Mytilida</taxon>
        <taxon>Mytiloidea</taxon>
        <taxon>Mytilidae</taxon>
        <taxon>Mytilinae</taxon>
        <taxon>Mytilus</taxon>
    </lineage>
</organism>
<evidence type="ECO:0000256" key="7">
    <source>
        <dbReference type="ARBA" id="ARBA00034138"/>
    </source>
</evidence>
<dbReference type="CDD" id="cd00622">
    <property type="entry name" value="PLPDE_III_ODC"/>
    <property type="match status" value="1"/>
</dbReference>
<feature type="active site" description="Proton donor" evidence="11">
    <location>
        <position position="363"/>
    </location>
</feature>
<dbReference type="InterPro" id="IPR022643">
    <property type="entry name" value="De-COase2_C"/>
</dbReference>
<dbReference type="Proteomes" id="UP000507470">
    <property type="component" value="Unassembled WGS sequence"/>
</dbReference>
<keyword evidence="3 11" id="KW-0663">Pyridoxal phosphate</keyword>
<evidence type="ECO:0000313" key="16">
    <source>
        <dbReference type="Proteomes" id="UP000507470"/>
    </source>
</evidence>
<evidence type="ECO:0000256" key="3">
    <source>
        <dbReference type="ARBA" id="ARBA00022898"/>
    </source>
</evidence>
<keyword evidence="4" id="KW-0620">Polyamine biosynthesis</keyword>
<dbReference type="InterPro" id="IPR022653">
    <property type="entry name" value="De-COase2_pyr-phos_BS"/>
</dbReference>
<dbReference type="FunFam" id="3.20.20.10:FF:000005">
    <property type="entry name" value="Ornithine decarboxylase"/>
    <property type="match status" value="1"/>
</dbReference>
<dbReference type="Pfam" id="PF00278">
    <property type="entry name" value="Orn_DAP_Arg_deC"/>
    <property type="match status" value="1"/>
</dbReference>
<dbReference type="PANTHER" id="PTHR11482:SF6">
    <property type="entry name" value="ORNITHINE DECARBOXYLASE 1-RELATED"/>
    <property type="match status" value="1"/>
</dbReference>
<dbReference type="Gene3D" id="3.20.20.10">
    <property type="entry name" value="Alanine racemase"/>
    <property type="match status" value="1"/>
</dbReference>
<dbReference type="SUPFAM" id="SSF50621">
    <property type="entry name" value="Alanine racemase C-terminal domain-like"/>
    <property type="match status" value="1"/>
</dbReference>
<comment type="function">
    <text evidence="8">Catalyzes the first and rate-limiting step of polyamine biosynthesis that converts ornithine into putrescine, which is the precursor for the polyamines, spermidine and spermine. Polyamines are essential for cell proliferation and are implicated in cellular processes, ranging from DNA replication to apoptosis.</text>
</comment>
<evidence type="ECO:0000256" key="8">
    <source>
        <dbReference type="ARBA" id="ARBA00037173"/>
    </source>
</evidence>
<feature type="domain" description="Orn/DAP/Arg decarboxylase 2 C-terminal" evidence="13">
    <location>
        <begin position="280"/>
        <end position="390"/>
    </location>
</feature>
<sequence>MDFGHNIFVDIQEKLQPISNTIQEKIKLCSHDEKAISIGDLGDIISKHKKWKECLPRVEPFYAVKCNDIYPVIRLLADKGLSFDCASKAEIQKMLDLGVDPSRIIYANTFKQLSFIKYAAENGVSLMTFDCEDELTKIKKEYPQANLVLRISPQSNNKVIYHLGRKFGCHPSTALKVLQFAKKLELNVIGISFHVGSGCLEAGAFEAAIEQSRRVFDLGLSVGFSMHILDIGGGFPGQKNVHTNITFEEIAAAVNLSLDKYFPGNDVRIIAEPGRYYVATSFTIGTNIITKKIVTDEENVLPERDLHDHPTAKNENLRMYYVNEGIYGSFLTCFTDPGCYLPSHFKDNHEEVLYNSIIWGPTCAAVDLVIDKIKLPDLSTGDWIYFKDMGAYSITTATNFNSMPRVEEYFTCEKKLWQDEKVSESDTSSSDNNIYSRQIT</sequence>
<evidence type="ECO:0000259" key="13">
    <source>
        <dbReference type="Pfam" id="PF00278"/>
    </source>
</evidence>
<dbReference type="AlphaFoldDB" id="A0A6J8DD18"/>
<evidence type="ECO:0000256" key="1">
    <source>
        <dbReference type="ARBA" id="ARBA00001933"/>
    </source>
</evidence>
<keyword evidence="5 15" id="KW-0456">Lyase</keyword>
<name>A0A6J8DD18_MYTCO</name>
<dbReference type="GO" id="GO:0033387">
    <property type="term" value="P:putrescine biosynthetic process from arginine, via ornithine"/>
    <property type="evidence" value="ECO:0007669"/>
    <property type="project" value="TreeGrafter"/>
</dbReference>
<dbReference type="InterPro" id="IPR022644">
    <property type="entry name" value="De-COase2_N"/>
</dbReference>
<evidence type="ECO:0000256" key="12">
    <source>
        <dbReference type="RuleBase" id="RU003737"/>
    </source>
</evidence>
<dbReference type="PROSITE" id="PS00879">
    <property type="entry name" value="ODR_DC_2_2"/>
    <property type="match status" value="1"/>
</dbReference>
<dbReference type="GO" id="GO:0005737">
    <property type="term" value="C:cytoplasm"/>
    <property type="evidence" value="ECO:0007669"/>
    <property type="project" value="TreeGrafter"/>
</dbReference>
<dbReference type="PRINTS" id="PR01182">
    <property type="entry name" value="ORNDCRBXLASE"/>
</dbReference>
<dbReference type="Pfam" id="PF02784">
    <property type="entry name" value="Orn_Arg_deC_N"/>
    <property type="match status" value="1"/>
</dbReference>
<evidence type="ECO:0000256" key="11">
    <source>
        <dbReference type="PIRSR" id="PIRSR600183-50"/>
    </source>
</evidence>
<comment type="similarity">
    <text evidence="2 12">Belongs to the Orn/Lys/Arg decarboxylase class-II family.</text>
</comment>
<dbReference type="PANTHER" id="PTHR11482">
    <property type="entry name" value="ARGININE/DIAMINOPIMELATE/ORNITHINE DECARBOXYLASE"/>
    <property type="match status" value="1"/>
</dbReference>
<reference evidence="15 16" key="1">
    <citation type="submission" date="2020-06" db="EMBL/GenBank/DDBJ databases">
        <authorList>
            <person name="Li R."/>
            <person name="Bekaert M."/>
        </authorList>
    </citation>
    <scope>NUCLEOTIDE SEQUENCE [LARGE SCALE GENOMIC DNA]</scope>
    <source>
        <strain evidence="16">wild</strain>
    </source>
</reference>
<evidence type="ECO:0000256" key="2">
    <source>
        <dbReference type="ARBA" id="ARBA00008872"/>
    </source>
</evidence>
<comment type="catalytic activity">
    <reaction evidence="10">
        <text>L-ornithine + H(+) = putrescine + CO2</text>
        <dbReference type="Rhea" id="RHEA:22964"/>
        <dbReference type="ChEBI" id="CHEBI:15378"/>
        <dbReference type="ChEBI" id="CHEBI:16526"/>
        <dbReference type="ChEBI" id="CHEBI:46911"/>
        <dbReference type="ChEBI" id="CHEBI:326268"/>
        <dbReference type="EC" id="4.1.1.17"/>
    </reaction>
</comment>
<gene>
    <name evidence="15" type="ORF">MCOR_39580</name>
</gene>
<comment type="cofactor">
    <cofactor evidence="1 11">
        <name>pyridoxal 5'-phosphate</name>
        <dbReference type="ChEBI" id="CHEBI:597326"/>
    </cofactor>
</comment>
<dbReference type="EC" id="4.1.1.17" evidence="7"/>
<comment type="pathway">
    <text evidence="6">Amine and polyamine biosynthesis; putrescine biosynthesis via L-ornithine pathway; putrescine from L-ornithine: step 1/1.</text>
</comment>
<dbReference type="InterPro" id="IPR022657">
    <property type="entry name" value="De-COase2_CS"/>
</dbReference>
<evidence type="ECO:0000256" key="10">
    <source>
        <dbReference type="ARBA" id="ARBA00049127"/>
    </source>
</evidence>
<dbReference type="Gene3D" id="2.40.37.10">
    <property type="entry name" value="Lyase, Ornithine Decarboxylase, Chain A, domain 1"/>
    <property type="match status" value="1"/>
</dbReference>
<dbReference type="PRINTS" id="PR01179">
    <property type="entry name" value="ODADCRBXLASE"/>
</dbReference>
<evidence type="ECO:0000256" key="5">
    <source>
        <dbReference type="ARBA" id="ARBA00023239"/>
    </source>
</evidence>